<evidence type="ECO:0000256" key="2">
    <source>
        <dbReference type="RuleBase" id="RU363098"/>
    </source>
</evidence>
<evidence type="ECO:0000259" key="5">
    <source>
        <dbReference type="Pfam" id="PF26249"/>
    </source>
</evidence>
<feature type="domain" description="RDRP core" evidence="4">
    <location>
        <begin position="518"/>
        <end position="620"/>
    </location>
</feature>
<reference evidence="6 7" key="1">
    <citation type="journal article" date="2021" name="Nat. Plants">
        <title>The Taxus genome provides insights into paclitaxel biosynthesis.</title>
        <authorList>
            <person name="Xiong X."/>
            <person name="Gou J."/>
            <person name="Liao Q."/>
            <person name="Li Y."/>
            <person name="Zhou Q."/>
            <person name="Bi G."/>
            <person name="Li C."/>
            <person name="Du R."/>
            <person name="Wang X."/>
            <person name="Sun T."/>
            <person name="Guo L."/>
            <person name="Liang H."/>
            <person name="Lu P."/>
            <person name="Wu Y."/>
            <person name="Zhang Z."/>
            <person name="Ro D.K."/>
            <person name="Shang Y."/>
            <person name="Huang S."/>
            <person name="Yan J."/>
        </authorList>
    </citation>
    <scope>NUCLEOTIDE SEQUENCE [LARGE SCALE GENOMIC DNA]</scope>
    <source>
        <strain evidence="6">Ta-2019</strain>
    </source>
</reference>
<dbReference type="GO" id="GO:0003968">
    <property type="term" value="F:RNA-directed RNA polymerase activity"/>
    <property type="evidence" value="ECO:0007669"/>
    <property type="project" value="UniProtKB-KW"/>
</dbReference>
<evidence type="ECO:0000256" key="3">
    <source>
        <dbReference type="SAM" id="MobiDB-lite"/>
    </source>
</evidence>
<comment type="catalytic activity">
    <reaction evidence="2">
        <text>RNA(n) + a ribonucleoside 5'-triphosphate = RNA(n+1) + diphosphate</text>
        <dbReference type="Rhea" id="RHEA:21248"/>
        <dbReference type="Rhea" id="RHEA-COMP:14527"/>
        <dbReference type="Rhea" id="RHEA-COMP:17342"/>
        <dbReference type="ChEBI" id="CHEBI:33019"/>
        <dbReference type="ChEBI" id="CHEBI:61557"/>
        <dbReference type="ChEBI" id="CHEBI:140395"/>
        <dbReference type="EC" id="2.7.7.48"/>
    </reaction>
</comment>
<sequence>MFLNKVPLYESVWKMVQSMFPTKVHAKTLSGHIHVCGSLQQGLHSHFKNCKSRNIHSTPLIMATKLPDSVETMLAELAQKNCIEPAGEDAREKLGGIGEESALFILQKISGRKIRHLTRFILHMIKNEPIPVHPVPNSRGLNYGSPTSLNLSRADSPQSSLPHGFSGATRDDELYPISGERRQTYAYDSDSARRKREMHWKTDHWKALGKLDFPKAFLVLSNITPYVLEEVLSVHDLHNLQGLQIVDVESYLRQAVAVKENPTFCFERKLHLYRKSEWNPNKTHKYHCYVDCEGNCTFKGPFCTEKTNHLRRVVGDSNVLEVHFAEGLVSGQLESNGKIQDGPSKPNEEQIKQFQKMAKEGIFVGLRHYQFFVFKDNGKENKKYPMQSSVKCYFVCTKSFAEADKNSSYILFDKSIHEARSMFMHAHTVPSLKKYMARFSLILSNTICLGDLLDVEIKHIQDIACMDDEKKEVCDINGEPLIQTDGTGFISEDLALQCPMNIYKGKKYNEDSKDDEKKEVCDVNGEPLIQTDGTGFTSEDLALQCPMNIYKGKKYNEDSKVCPLLIQCRVFYEGYAVKGTLLINRKLPRKSIHVRDSMIKVQQDADLVGYKTFKSLEICTT</sequence>
<organism evidence="6 7">
    <name type="scientific">Taxus chinensis</name>
    <name type="common">Chinese yew</name>
    <name type="synonym">Taxus wallichiana var. chinensis</name>
    <dbReference type="NCBI Taxonomy" id="29808"/>
    <lineage>
        <taxon>Eukaryota</taxon>
        <taxon>Viridiplantae</taxon>
        <taxon>Streptophyta</taxon>
        <taxon>Embryophyta</taxon>
        <taxon>Tracheophyta</taxon>
        <taxon>Spermatophyta</taxon>
        <taxon>Pinopsida</taxon>
        <taxon>Pinidae</taxon>
        <taxon>Conifers II</taxon>
        <taxon>Cupressales</taxon>
        <taxon>Taxaceae</taxon>
        <taxon>Taxus</taxon>
    </lineage>
</organism>
<keyword evidence="2" id="KW-0694">RNA-binding</keyword>
<evidence type="ECO:0000313" key="6">
    <source>
        <dbReference type="EMBL" id="KAH9300823.1"/>
    </source>
</evidence>
<name>A0AA38CKZ4_TAXCH</name>
<proteinExistence type="inferred from homology"/>
<accession>A0AA38CKZ4</accession>
<dbReference type="EMBL" id="JAHRHJ020000009">
    <property type="protein sequence ID" value="KAH9300823.1"/>
    <property type="molecule type" value="Genomic_DNA"/>
</dbReference>
<feature type="domain" description="RDRP core" evidence="4">
    <location>
        <begin position="297"/>
        <end position="501"/>
    </location>
</feature>
<dbReference type="Proteomes" id="UP000824469">
    <property type="component" value="Unassembled WGS sequence"/>
</dbReference>
<feature type="domain" description="RDRP3-5 N-terminal" evidence="5">
    <location>
        <begin position="66"/>
        <end position="128"/>
    </location>
</feature>
<dbReference type="Pfam" id="PF05183">
    <property type="entry name" value="RdRP"/>
    <property type="match status" value="2"/>
</dbReference>
<keyword evidence="2" id="KW-0943">RNA-mediated gene silencing</keyword>
<feature type="non-terminal residue" evidence="6">
    <location>
        <position position="621"/>
    </location>
</feature>
<protein>
    <recommendedName>
        <fullName evidence="2">RNA-dependent RNA polymerase</fullName>
        <ecNumber evidence="2">2.7.7.48</ecNumber>
    </recommendedName>
</protein>
<dbReference type="PANTHER" id="PTHR23079:SF55">
    <property type="entry name" value="RNA-DIRECTED RNA POLYMERASE"/>
    <property type="match status" value="1"/>
</dbReference>
<comment type="function">
    <text evidence="1 2">Probably involved in the RNA silencing pathway and required for the generation of small interfering RNAs (siRNAs).</text>
</comment>
<feature type="compositionally biased region" description="Polar residues" evidence="3">
    <location>
        <begin position="149"/>
        <end position="161"/>
    </location>
</feature>
<keyword evidence="7" id="KW-1185">Reference proteome</keyword>
<dbReference type="InterPro" id="IPR057596">
    <property type="entry name" value="RDRP_core"/>
</dbReference>
<dbReference type="EC" id="2.7.7.48" evidence="2"/>
<dbReference type="GO" id="GO:0003723">
    <property type="term" value="F:RNA binding"/>
    <property type="evidence" value="ECO:0007669"/>
    <property type="project" value="UniProtKB-KW"/>
</dbReference>
<comment type="similarity">
    <text evidence="2">Belongs to the RdRP family.</text>
</comment>
<keyword evidence="2" id="KW-0548">Nucleotidyltransferase</keyword>
<dbReference type="InterPro" id="IPR007855">
    <property type="entry name" value="RDRP"/>
</dbReference>
<comment type="caution">
    <text evidence="6">The sequence shown here is derived from an EMBL/GenBank/DDBJ whole genome shotgun (WGS) entry which is preliminary data.</text>
</comment>
<dbReference type="GO" id="GO:0031380">
    <property type="term" value="C:nuclear RNA-directed RNA polymerase complex"/>
    <property type="evidence" value="ECO:0007669"/>
    <property type="project" value="TreeGrafter"/>
</dbReference>
<feature type="region of interest" description="Disordered" evidence="3">
    <location>
        <begin position="149"/>
        <end position="168"/>
    </location>
</feature>
<evidence type="ECO:0000259" key="4">
    <source>
        <dbReference type="Pfam" id="PF05183"/>
    </source>
</evidence>
<dbReference type="InterPro" id="IPR058697">
    <property type="entry name" value="RDRP3-5_N"/>
</dbReference>
<dbReference type="GO" id="GO:0030422">
    <property type="term" value="P:siRNA processing"/>
    <property type="evidence" value="ECO:0007669"/>
    <property type="project" value="TreeGrafter"/>
</dbReference>
<dbReference type="Pfam" id="PF26249">
    <property type="entry name" value="4HB_RdRP3_N"/>
    <property type="match status" value="1"/>
</dbReference>
<evidence type="ECO:0000256" key="1">
    <source>
        <dbReference type="ARBA" id="ARBA00093763"/>
    </source>
</evidence>
<evidence type="ECO:0000313" key="7">
    <source>
        <dbReference type="Proteomes" id="UP000824469"/>
    </source>
</evidence>
<dbReference type="PANTHER" id="PTHR23079">
    <property type="entry name" value="RNA-DEPENDENT RNA POLYMERASE"/>
    <property type="match status" value="1"/>
</dbReference>
<gene>
    <name evidence="6" type="ORF">KI387_012406</name>
</gene>
<keyword evidence="2" id="KW-0808">Transferase</keyword>
<keyword evidence="2" id="KW-0696">RNA-directed RNA polymerase</keyword>
<dbReference type="AlphaFoldDB" id="A0AA38CKZ4"/>